<feature type="transmembrane region" description="Helical" evidence="5">
    <location>
        <begin position="136"/>
        <end position="158"/>
    </location>
</feature>
<dbReference type="InterPro" id="IPR051598">
    <property type="entry name" value="TSUP/Inactive_protease-like"/>
</dbReference>
<dbReference type="AlphaFoldDB" id="A0A239PKA1"/>
<dbReference type="GO" id="GO:0005886">
    <property type="term" value="C:plasma membrane"/>
    <property type="evidence" value="ECO:0007669"/>
    <property type="project" value="UniProtKB-SubCell"/>
</dbReference>
<accession>A0A239PKA1</accession>
<dbReference type="EMBL" id="FZQA01000001">
    <property type="protein sequence ID" value="SNT67980.1"/>
    <property type="molecule type" value="Genomic_DNA"/>
</dbReference>
<dbReference type="PANTHER" id="PTHR43701:SF2">
    <property type="entry name" value="MEMBRANE TRANSPORTER PROTEIN YJNA-RELATED"/>
    <property type="match status" value="1"/>
</dbReference>
<name>A0A239PKA1_9PROT</name>
<feature type="transmembrane region" description="Helical" evidence="5">
    <location>
        <begin position="108"/>
        <end position="124"/>
    </location>
</feature>
<feature type="transmembrane region" description="Helical" evidence="5">
    <location>
        <begin position="40"/>
        <end position="66"/>
    </location>
</feature>
<keyword evidence="4 5" id="KW-0472">Membrane</keyword>
<evidence type="ECO:0000313" key="6">
    <source>
        <dbReference type="EMBL" id="SNT67980.1"/>
    </source>
</evidence>
<keyword evidence="2 5" id="KW-0812">Transmembrane</keyword>
<dbReference type="Pfam" id="PF01925">
    <property type="entry name" value="TauE"/>
    <property type="match status" value="1"/>
</dbReference>
<dbReference type="OrthoDB" id="8478323at2"/>
<dbReference type="InterPro" id="IPR002781">
    <property type="entry name" value="TM_pro_TauE-like"/>
</dbReference>
<gene>
    <name evidence="6" type="ORF">SAMN06297382_0475</name>
</gene>
<comment type="subcellular location">
    <subcellularLocation>
        <location evidence="5">Cell membrane</location>
        <topology evidence="5">Multi-pass membrane protein</topology>
    </subcellularLocation>
    <subcellularLocation>
        <location evidence="1">Membrane</location>
        <topology evidence="1">Multi-pass membrane protein</topology>
    </subcellularLocation>
</comment>
<organism evidence="6 7">
    <name type="scientific">Amphiplicatus metriothermophilus</name>
    <dbReference type="NCBI Taxonomy" id="1519374"/>
    <lineage>
        <taxon>Bacteria</taxon>
        <taxon>Pseudomonadati</taxon>
        <taxon>Pseudomonadota</taxon>
        <taxon>Alphaproteobacteria</taxon>
        <taxon>Parvularculales</taxon>
        <taxon>Parvularculaceae</taxon>
        <taxon>Amphiplicatus</taxon>
    </lineage>
</organism>
<feature type="transmembrane region" description="Helical" evidence="5">
    <location>
        <begin position="78"/>
        <end position="102"/>
    </location>
</feature>
<evidence type="ECO:0000256" key="5">
    <source>
        <dbReference type="RuleBase" id="RU363041"/>
    </source>
</evidence>
<dbReference type="RefSeq" id="WP_089410969.1">
    <property type="nucleotide sequence ID" value="NZ_FZQA01000001.1"/>
</dbReference>
<evidence type="ECO:0000256" key="3">
    <source>
        <dbReference type="ARBA" id="ARBA00022989"/>
    </source>
</evidence>
<comment type="similarity">
    <text evidence="5">Belongs to the 4-toluene sulfonate uptake permease (TSUP) (TC 2.A.102) family.</text>
</comment>
<feature type="transmembrane region" description="Helical" evidence="5">
    <location>
        <begin position="200"/>
        <end position="222"/>
    </location>
</feature>
<evidence type="ECO:0000256" key="2">
    <source>
        <dbReference type="ARBA" id="ARBA00022692"/>
    </source>
</evidence>
<dbReference type="PANTHER" id="PTHR43701">
    <property type="entry name" value="MEMBRANE TRANSPORTER PROTEIN MJ0441-RELATED"/>
    <property type="match status" value="1"/>
</dbReference>
<proteinExistence type="inferred from homology"/>
<evidence type="ECO:0000256" key="4">
    <source>
        <dbReference type="ARBA" id="ARBA00023136"/>
    </source>
</evidence>
<reference evidence="6 7" key="1">
    <citation type="submission" date="2017-07" db="EMBL/GenBank/DDBJ databases">
        <authorList>
            <person name="Sun Z.S."/>
            <person name="Albrecht U."/>
            <person name="Echele G."/>
            <person name="Lee C.C."/>
        </authorList>
    </citation>
    <scope>NUCLEOTIDE SEQUENCE [LARGE SCALE GENOMIC DNA]</scope>
    <source>
        <strain evidence="6 7">CGMCC 1.12710</strain>
    </source>
</reference>
<keyword evidence="5" id="KW-1003">Cell membrane</keyword>
<protein>
    <recommendedName>
        <fullName evidence="5">Probable membrane transporter protein</fullName>
    </recommendedName>
</protein>
<evidence type="ECO:0000313" key="7">
    <source>
        <dbReference type="Proteomes" id="UP000198346"/>
    </source>
</evidence>
<feature type="transmembrane region" description="Helical" evidence="5">
    <location>
        <begin position="234"/>
        <end position="254"/>
    </location>
</feature>
<evidence type="ECO:0000256" key="1">
    <source>
        <dbReference type="ARBA" id="ARBA00004141"/>
    </source>
</evidence>
<feature type="transmembrane region" description="Helical" evidence="5">
    <location>
        <begin position="12"/>
        <end position="34"/>
    </location>
</feature>
<keyword evidence="7" id="KW-1185">Reference proteome</keyword>
<keyword evidence="3 5" id="KW-1133">Transmembrane helix</keyword>
<sequence length="257" mass="26730">MDFLASLAPDDVSPLAAVLVVAASFFTAALTAAFGLGGGLALLAVMGALFPPAAVVPVHGAAQLGANLSRFGLQRRDVVWPIVLWFALGGVLGAALGGRIYVALPEEALRAAVGLFILIAVWGPKPKAFEPGPRTFFLTGAVGSFLTMFFGATGPIAATMLSATRLDRLKTVATHAACMVAQHGLKTLAFGVIGFAFAEWALLIAAILTAGFLGSWAGVRFLRAMPEARFRTGFRLMLTFFGFYLLAAAGLSVLRTG</sequence>
<dbReference type="Proteomes" id="UP000198346">
    <property type="component" value="Unassembled WGS sequence"/>
</dbReference>